<protein>
    <submittedName>
        <fullName evidence="1">Uncharacterized protein</fullName>
    </submittedName>
</protein>
<gene>
    <name evidence="1" type="ORF">SAMN05216551_10281</name>
</gene>
<dbReference type="EMBL" id="FNLO01000002">
    <property type="protein sequence ID" value="SDV46895.1"/>
    <property type="molecule type" value="Genomic_DNA"/>
</dbReference>
<evidence type="ECO:0000313" key="2">
    <source>
        <dbReference type="Proteomes" id="UP000243719"/>
    </source>
</evidence>
<name>A0A1H2PLE9_9BURK</name>
<keyword evidence="2" id="KW-1185">Reference proteome</keyword>
<evidence type="ECO:0000313" key="1">
    <source>
        <dbReference type="EMBL" id="SDV46895.1"/>
    </source>
</evidence>
<reference evidence="2" key="1">
    <citation type="submission" date="2016-09" db="EMBL/GenBank/DDBJ databases">
        <authorList>
            <person name="Varghese N."/>
            <person name="Submissions S."/>
        </authorList>
    </citation>
    <scope>NUCLEOTIDE SEQUENCE [LARGE SCALE GENOMIC DNA]</scope>
    <source>
        <strain evidence="2">JS23</strain>
    </source>
</reference>
<proteinExistence type="predicted"/>
<accession>A0A1H2PLE9</accession>
<organism evidence="1 2">
    <name type="scientific">Chitinasiproducens palmae</name>
    <dbReference type="NCBI Taxonomy" id="1770053"/>
    <lineage>
        <taxon>Bacteria</taxon>
        <taxon>Pseudomonadati</taxon>
        <taxon>Pseudomonadota</taxon>
        <taxon>Betaproteobacteria</taxon>
        <taxon>Burkholderiales</taxon>
        <taxon>Burkholderiaceae</taxon>
        <taxon>Chitinasiproducens</taxon>
    </lineage>
</organism>
<dbReference type="AlphaFoldDB" id="A0A1H2PLE9"/>
<dbReference type="RefSeq" id="WP_139169458.1">
    <property type="nucleotide sequence ID" value="NZ_FNLO01000002.1"/>
</dbReference>
<sequence length="127" mass="13066">MARMLIAVLDSPEAAQAARNELNTAGIPVRSVELHPLQETVDGGHASEVQGAEAVVNHEGPLGHLQAFVADIASRLTGDGADDDAEGGVAGPDAVALIVTVDDDPAHAAAARAHLQQRAVRVDEREA</sequence>
<dbReference type="STRING" id="1770053.SAMN05216551_10281"/>
<dbReference type="Proteomes" id="UP000243719">
    <property type="component" value="Unassembled WGS sequence"/>
</dbReference>